<evidence type="ECO:0000259" key="1">
    <source>
        <dbReference type="Pfam" id="PF09361"/>
    </source>
</evidence>
<dbReference type="EMBL" id="FNEJ01000001">
    <property type="protein sequence ID" value="SDI12244.1"/>
    <property type="molecule type" value="Genomic_DNA"/>
</dbReference>
<dbReference type="STRING" id="555512.SAMN04487993_1001142"/>
<organism evidence="2 3">
    <name type="scientific">Salipiger marinus</name>
    <dbReference type="NCBI Taxonomy" id="555512"/>
    <lineage>
        <taxon>Bacteria</taxon>
        <taxon>Pseudomonadati</taxon>
        <taxon>Pseudomonadota</taxon>
        <taxon>Alphaproteobacteria</taxon>
        <taxon>Rhodobacterales</taxon>
        <taxon>Roseobacteraceae</taxon>
        <taxon>Salipiger</taxon>
    </lineage>
</organism>
<reference evidence="3" key="1">
    <citation type="submission" date="2016-10" db="EMBL/GenBank/DDBJ databases">
        <authorList>
            <person name="Varghese N."/>
            <person name="Submissions S."/>
        </authorList>
    </citation>
    <scope>NUCLEOTIDE SEQUENCE [LARGE SCALE GENOMIC DNA]</scope>
    <source>
        <strain evidence="3">DSM 26424</strain>
    </source>
</reference>
<sequence>MTTHLRDIPLTGAPPPPQEVRLSWSFGPYAATALVEGWLEIAEEVQDFYASRLRQDMALQHRLLHCTDPGTLFAVQAEFVQTAVAGYRGHFDRLTALGQRMMSPAAA</sequence>
<evidence type="ECO:0000313" key="2">
    <source>
        <dbReference type="EMBL" id="SDI12244.1"/>
    </source>
</evidence>
<dbReference type="Pfam" id="PF09361">
    <property type="entry name" value="Phasin_2"/>
    <property type="match status" value="1"/>
</dbReference>
<protein>
    <submittedName>
        <fullName evidence="2">Phasin protein</fullName>
    </submittedName>
</protein>
<proteinExistence type="predicted"/>
<feature type="domain" description="Phasin" evidence="1">
    <location>
        <begin position="30"/>
        <end position="102"/>
    </location>
</feature>
<dbReference type="AlphaFoldDB" id="A0A1G8I060"/>
<evidence type="ECO:0000313" key="3">
    <source>
        <dbReference type="Proteomes" id="UP000199093"/>
    </source>
</evidence>
<dbReference type="InterPro" id="IPR018968">
    <property type="entry name" value="Phasin"/>
</dbReference>
<gene>
    <name evidence="2" type="ORF">SAMN04487993_1001142</name>
</gene>
<accession>A0A1G8I060</accession>
<keyword evidence="3" id="KW-1185">Reference proteome</keyword>
<dbReference type="RefSeq" id="WP_089842178.1">
    <property type="nucleotide sequence ID" value="NZ_FNEJ01000001.1"/>
</dbReference>
<dbReference type="OrthoDB" id="7865588at2"/>
<name>A0A1G8I060_9RHOB</name>
<dbReference type="Proteomes" id="UP000199093">
    <property type="component" value="Unassembled WGS sequence"/>
</dbReference>